<dbReference type="PANTHER" id="PTHR17408">
    <property type="entry name" value="HISTONE RNA HAIRPIN-BINDING PROTEIN"/>
    <property type="match status" value="1"/>
</dbReference>
<evidence type="ECO:0000256" key="1">
    <source>
        <dbReference type="ARBA" id="ARBA00006151"/>
    </source>
</evidence>
<dbReference type="GO" id="GO:0003729">
    <property type="term" value="F:mRNA binding"/>
    <property type="evidence" value="ECO:0007669"/>
    <property type="project" value="InterPro"/>
</dbReference>
<evidence type="ECO:0000256" key="3">
    <source>
        <dbReference type="SAM" id="MobiDB-lite"/>
    </source>
</evidence>
<dbReference type="GO" id="GO:0051028">
    <property type="term" value="P:mRNA transport"/>
    <property type="evidence" value="ECO:0007669"/>
    <property type="project" value="TreeGrafter"/>
</dbReference>
<dbReference type="GO" id="GO:0006398">
    <property type="term" value="P:mRNA 3'-end processing by stem-loop binding and cleavage"/>
    <property type="evidence" value="ECO:0007669"/>
    <property type="project" value="TreeGrafter"/>
</dbReference>
<dbReference type="EMBL" id="JAEHOC010000028">
    <property type="protein sequence ID" value="KAG2430110.1"/>
    <property type="molecule type" value="Genomic_DNA"/>
</dbReference>
<organism evidence="5 6">
    <name type="scientific">Chlamydomonas incerta</name>
    <dbReference type="NCBI Taxonomy" id="51695"/>
    <lineage>
        <taxon>Eukaryota</taxon>
        <taxon>Viridiplantae</taxon>
        <taxon>Chlorophyta</taxon>
        <taxon>core chlorophytes</taxon>
        <taxon>Chlorophyceae</taxon>
        <taxon>CS clade</taxon>
        <taxon>Chlamydomonadales</taxon>
        <taxon>Chlamydomonadaceae</taxon>
        <taxon>Chlamydomonas</taxon>
    </lineage>
</organism>
<name>A0A835T0C6_CHLIN</name>
<feature type="region of interest" description="Disordered" evidence="3">
    <location>
        <begin position="258"/>
        <end position="315"/>
    </location>
</feature>
<dbReference type="PANTHER" id="PTHR17408:SF0">
    <property type="entry name" value="HISTONE RNA HAIRPIN-BINDING PROTEIN"/>
    <property type="match status" value="1"/>
</dbReference>
<dbReference type="AlphaFoldDB" id="A0A835T0C6"/>
<feature type="compositionally biased region" description="Low complexity" evidence="3">
    <location>
        <begin position="258"/>
        <end position="274"/>
    </location>
</feature>
<feature type="compositionally biased region" description="Low complexity" evidence="3">
    <location>
        <begin position="197"/>
        <end position="208"/>
    </location>
</feature>
<keyword evidence="6" id="KW-1185">Reference proteome</keyword>
<gene>
    <name evidence="5" type="ORF">HXX76_010209</name>
</gene>
<dbReference type="InterPro" id="IPR026502">
    <property type="entry name" value="SLBP1/SLBP2"/>
</dbReference>
<feature type="compositionally biased region" description="Low complexity" evidence="3">
    <location>
        <begin position="40"/>
        <end position="52"/>
    </location>
</feature>
<feature type="compositionally biased region" description="Low complexity" evidence="3">
    <location>
        <begin position="74"/>
        <end position="88"/>
    </location>
</feature>
<feature type="region of interest" description="Disordered" evidence="3">
    <location>
        <begin position="174"/>
        <end position="208"/>
    </location>
</feature>
<evidence type="ECO:0000259" key="4">
    <source>
        <dbReference type="Pfam" id="PF15247"/>
    </source>
</evidence>
<feature type="region of interest" description="Disordered" evidence="3">
    <location>
        <begin position="327"/>
        <end position="352"/>
    </location>
</feature>
<protein>
    <recommendedName>
        <fullName evidence="4">Histone RNA hairpin-binding protein RNA-binding domain-containing protein</fullName>
    </recommendedName>
</protein>
<sequence>MAAIAAPPPPPAALPSDGLLLELLAGPPSPRTCVASDACLSLGSQGSPSSSQSRDEESSKLAAATDPCAPPAAAPADSTAPTSPESASQLTKQQILDLDPHRLAQRQKQIDFGKNTTGYQRYLQLVPRNKRRRTDPATPDIHANISKRRFDGQVVVWRRALHKYDDDAAQDASASASSASSSTAATVARQPQHSRSSRGSCSSYPSASSSYSYGAGGQGLVVVVPTSQPPPAILAECTSLASYSDAACGDGSTVLSVTASAGPSSPTSSCGGSRRSLDGYLEPQQHHHSHHAHSSRRRRTLMSEEGEEDDGESMGFRCEVLPRDRSGGAAKAAVTSGECRRRVSSSGGGSEATCGEVWAQAKQLSQGQRGQQQPGLSREQLQRLAEQHKHLAAAAAALVPVVVIAGDDDGGADPIVAYHPVYETEGGQRMVMTRGGAATIAPAAGAGEGPPLLALPVEVVYGGGAEILGFRNHREAVAAAPAASVAAAVGGAITFGVAVRASQAAAAQLDVGMGAGCSAVVVVEKPAARVSEEAAPAGGNAQLQPPGSAAVLVSEAEERALVHSLTSLLLR</sequence>
<feature type="region of interest" description="Disordered" evidence="3">
    <location>
        <begin position="39"/>
        <end position="92"/>
    </location>
</feature>
<comment type="similarity">
    <text evidence="1">Belongs to the SLBP family.</text>
</comment>
<dbReference type="GO" id="GO:0071204">
    <property type="term" value="C:histone pre-mRNA 3'end processing complex"/>
    <property type="evidence" value="ECO:0007669"/>
    <property type="project" value="TreeGrafter"/>
</dbReference>
<dbReference type="Pfam" id="PF15247">
    <property type="entry name" value="SLBP_RNA_bind"/>
    <property type="match status" value="1"/>
</dbReference>
<reference evidence="5" key="1">
    <citation type="journal article" date="2020" name="bioRxiv">
        <title>Comparative genomics of Chlamydomonas.</title>
        <authorList>
            <person name="Craig R.J."/>
            <person name="Hasan A.R."/>
            <person name="Ness R.W."/>
            <person name="Keightley P.D."/>
        </authorList>
    </citation>
    <scope>NUCLEOTIDE SEQUENCE</scope>
    <source>
        <strain evidence="5">SAG 7.73</strain>
    </source>
</reference>
<accession>A0A835T0C6</accession>
<dbReference type="OrthoDB" id="265795at2759"/>
<feature type="compositionally biased region" description="Low complexity" evidence="3">
    <location>
        <begin position="174"/>
        <end position="185"/>
    </location>
</feature>
<feature type="domain" description="Histone RNA hairpin-binding protein RNA-binding" evidence="4">
    <location>
        <begin position="99"/>
        <end position="166"/>
    </location>
</feature>
<keyword evidence="2" id="KW-0694">RNA-binding</keyword>
<dbReference type="Proteomes" id="UP000650467">
    <property type="component" value="Unassembled WGS sequence"/>
</dbReference>
<proteinExistence type="inferred from homology"/>
<dbReference type="InterPro" id="IPR038294">
    <property type="entry name" value="SLBP_RNA_bind_sf"/>
</dbReference>
<comment type="caution">
    <text evidence="5">The sequence shown here is derived from an EMBL/GenBank/DDBJ whole genome shotgun (WGS) entry which is preliminary data.</text>
</comment>
<dbReference type="InterPro" id="IPR029344">
    <property type="entry name" value="SLBP_RNA_bind"/>
</dbReference>
<evidence type="ECO:0000313" key="6">
    <source>
        <dbReference type="Proteomes" id="UP000650467"/>
    </source>
</evidence>
<dbReference type="Gene3D" id="1.10.8.1120">
    <property type="entry name" value="Histone RNA hairpin-binding protein RNA-binding domain"/>
    <property type="match status" value="1"/>
</dbReference>
<dbReference type="FunFam" id="1.10.8.1120:FF:000001">
    <property type="entry name" value="Histone RNA hairpin-binding protein-like"/>
    <property type="match status" value="1"/>
</dbReference>
<dbReference type="GO" id="GO:0005737">
    <property type="term" value="C:cytoplasm"/>
    <property type="evidence" value="ECO:0007669"/>
    <property type="project" value="TreeGrafter"/>
</dbReference>
<feature type="compositionally biased region" description="Basic residues" evidence="3">
    <location>
        <begin position="286"/>
        <end position="300"/>
    </location>
</feature>
<dbReference type="GO" id="GO:0071207">
    <property type="term" value="F:histone pre-mRNA stem-loop binding"/>
    <property type="evidence" value="ECO:0007669"/>
    <property type="project" value="TreeGrafter"/>
</dbReference>
<evidence type="ECO:0000256" key="2">
    <source>
        <dbReference type="ARBA" id="ARBA00022884"/>
    </source>
</evidence>
<evidence type="ECO:0000313" key="5">
    <source>
        <dbReference type="EMBL" id="KAG2430110.1"/>
    </source>
</evidence>